<evidence type="ECO:0000256" key="7">
    <source>
        <dbReference type="SAM" id="SignalP"/>
    </source>
</evidence>
<feature type="domain" description="Rod shape-determining protein MreC beta-barrel core" evidence="8">
    <location>
        <begin position="120"/>
        <end position="269"/>
    </location>
</feature>
<feature type="coiled-coil region" evidence="6">
    <location>
        <begin position="66"/>
        <end position="103"/>
    </location>
</feature>
<dbReference type="InterPro" id="IPR042175">
    <property type="entry name" value="Cell/Rod_MreC_2"/>
</dbReference>
<comment type="caution">
    <text evidence="9">The sequence shown here is derived from an EMBL/GenBank/DDBJ whole genome shotgun (WGS) entry which is preliminary data.</text>
</comment>
<evidence type="ECO:0000313" key="10">
    <source>
        <dbReference type="Proteomes" id="UP000824165"/>
    </source>
</evidence>
<keyword evidence="6" id="KW-0175">Coiled coil</keyword>
<feature type="chain" id="PRO_5039403011" description="Cell shape-determining protein MreC" evidence="7">
    <location>
        <begin position="24"/>
        <end position="274"/>
    </location>
</feature>
<dbReference type="InterPro" id="IPR042177">
    <property type="entry name" value="Cell/Rod_1"/>
</dbReference>
<reference evidence="9" key="1">
    <citation type="submission" date="2020-10" db="EMBL/GenBank/DDBJ databases">
        <authorList>
            <person name="Gilroy R."/>
        </authorList>
    </citation>
    <scope>NUCLEOTIDE SEQUENCE</scope>
    <source>
        <strain evidence="9">CHK181-108</strain>
    </source>
</reference>
<dbReference type="PANTHER" id="PTHR34138">
    <property type="entry name" value="CELL SHAPE-DETERMINING PROTEIN MREC"/>
    <property type="match status" value="1"/>
</dbReference>
<keyword evidence="3 5" id="KW-0133">Cell shape</keyword>
<evidence type="ECO:0000256" key="5">
    <source>
        <dbReference type="PIRNR" id="PIRNR038471"/>
    </source>
</evidence>
<dbReference type="PANTHER" id="PTHR34138:SF1">
    <property type="entry name" value="CELL SHAPE-DETERMINING PROTEIN MREC"/>
    <property type="match status" value="1"/>
</dbReference>
<sequence>MLSFRKKAAAAAAAVVGAAALLAVITHFTGENPVSNAVRTVFSPFGTGLSVVSDAIEGRVNFIREAAAYKSINEQLVAENTELKKQNREISVYREENERLNELLSLKNSMGSYSTVAAKVTGYSSEHWYDKIQINKGTLDGIAEGNTVIAAEGIVGIITSAGPNWAEVETIIAPESAAGVSIARTGDIGVTEGDAELCRSSLCKLTFADKGANIIVGDILVTSGTGGIYPPDINVGTIREISADNMGTLNYATVEPMVDFSSLREVLVVNGVTQ</sequence>
<evidence type="ECO:0000256" key="2">
    <source>
        <dbReference type="ARBA" id="ARBA00013855"/>
    </source>
</evidence>
<evidence type="ECO:0000256" key="3">
    <source>
        <dbReference type="ARBA" id="ARBA00022960"/>
    </source>
</evidence>
<comment type="function">
    <text evidence="5">Involved in formation and maintenance of cell shape.</text>
</comment>
<name>A0A9D1H1W4_9FIRM</name>
<dbReference type="GO" id="GO:0005886">
    <property type="term" value="C:plasma membrane"/>
    <property type="evidence" value="ECO:0007669"/>
    <property type="project" value="TreeGrafter"/>
</dbReference>
<keyword evidence="7" id="KW-0732">Signal</keyword>
<dbReference type="Gene3D" id="2.40.10.340">
    <property type="entry name" value="Rod shape-determining protein MreC, domain 1"/>
    <property type="match status" value="1"/>
</dbReference>
<reference evidence="9" key="2">
    <citation type="journal article" date="2021" name="PeerJ">
        <title>Extensive microbial diversity within the chicken gut microbiome revealed by metagenomics and culture.</title>
        <authorList>
            <person name="Gilroy R."/>
            <person name="Ravi A."/>
            <person name="Getino M."/>
            <person name="Pursley I."/>
            <person name="Horton D.L."/>
            <person name="Alikhan N.F."/>
            <person name="Baker D."/>
            <person name="Gharbi K."/>
            <person name="Hall N."/>
            <person name="Watson M."/>
            <person name="Adriaenssens E.M."/>
            <person name="Foster-Nyarko E."/>
            <person name="Jarju S."/>
            <person name="Secka A."/>
            <person name="Antonio M."/>
            <person name="Oren A."/>
            <person name="Chaudhuri R.R."/>
            <person name="La Ragione R."/>
            <person name="Hildebrand F."/>
            <person name="Pallen M.J."/>
        </authorList>
    </citation>
    <scope>NUCLEOTIDE SEQUENCE</scope>
    <source>
        <strain evidence="9">CHK181-108</strain>
    </source>
</reference>
<protein>
    <recommendedName>
        <fullName evidence="2 5">Cell shape-determining protein MreC</fullName>
    </recommendedName>
    <alternativeName>
        <fullName evidence="4 5">Cell shape protein MreC</fullName>
    </alternativeName>
</protein>
<evidence type="ECO:0000256" key="1">
    <source>
        <dbReference type="ARBA" id="ARBA00009369"/>
    </source>
</evidence>
<evidence type="ECO:0000256" key="4">
    <source>
        <dbReference type="ARBA" id="ARBA00032089"/>
    </source>
</evidence>
<dbReference type="GO" id="GO:0008360">
    <property type="term" value="P:regulation of cell shape"/>
    <property type="evidence" value="ECO:0007669"/>
    <property type="project" value="UniProtKB-KW"/>
</dbReference>
<evidence type="ECO:0000313" key="9">
    <source>
        <dbReference type="EMBL" id="HIT85000.1"/>
    </source>
</evidence>
<dbReference type="EMBL" id="DVLU01000030">
    <property type="protein sequence ID" value="HIT85000.1"/>
    <property type="molecule type" value="Genomic_DNA"/>
</dbReference>
<dbReference type="AlphaFoldDB" id="A0A9D1H1W4"/>
<gene>
    <name evidence="9" type="primary">mreC</name>
    <name evidence="9" type="ORF">IAA60_03725</name>
</gene>
<feature type="signal peptide" evidence="7">
    <location>
        <begin position="1"/>
        <end position="23"/>
    </location>
</feature>
<dbReference type="Gene3D" id="2.40.10.350">
    <property type="entry name" value="Rod shape-determining protein MreC, domain 2"/>
    <property type="match status" value="1"/>
</dbReference>
<evidence type="ECO:0000256" key="6">
    <source>
        <dbReference type="SAM" id="Coils"/>
    </source>
</evidence>
<dbReference type="InterPro" id="IPR007221">
    <property type="entry name" value="MreC"/>
</dbReference>
<proteinExistence type="inferred from homology"/>
<organism evidence="9 10">
    <name type="scientific">Candidatus Ornithomonoglobus intestinigallinarum</name>
    <dbReference type="NCBI Taxonomy" id="2840894"/>
    <lineage>
        <taxon>Bacteria</taxon>
        <taxon>Bacillati</taxon>
        <taxon>Bacillota</taxon>
        <taxon>Clostridia</taxon>
        <taxon>Candidatus Ornithomonoglobus</taxon>
    </lineage>
</organism>
<accession>A0A9D1H1W4</accession>
<dbReference type="Pfam" id="PF04085">
    <property type="entry name" value="MreC"/>
    <property type="match status" value="1"/>
</dbReference>
<dbReference type="NCBIfam" id="TIGR00219">
    <property type="entry name" value="mreC"/>
    <property type="match status" value="1"/>
</dbReference>
<dbReference type="PIRSF" id="PIRSF038471">
    <property type="entry name" value="MreC"/>
    <property type="match status" value="1"/>
</dbReference>
<evidence type="ECO:0000259" key="8">
    <source>
        <dbReference type="Pfam" id="PF04085"/>
    </source>
</evidence>
<dbReference type="Proteomes" id="UP000824165">
    <property type="component" value="Unassembled WGS sequence"/>
</dbReference>
<dbReference type="InterPro" id="IPR055342">
    <property type="entry name" value="MreC_beta-barrel_core"/>
</dbReference>
<comment type="similarity">
    <text evidence="1 5">Belongs to the MreC family.</text>
</comment>